<evidence type="ECO:0000259" key="6">
    <source>
        <dbReference type="Pfam" id="PF00171"/>
    </source>
</evidence>
<gene>
    <name evidence="7" type="ORF">DSM3645_04510</name>
</gene>
<feature type="active site" evidence="4">
    <location>
        <position position="242"/>
    </location>
</feature>
<keyword evidence="3" id="KW-0520">NAD</keyword>
<dbReference type="NCBIfam" id="NF006992">
    <property type="entry name" value="PRK09457.1"/>
    <property type="match status" value="1"/>
</dbReference>
<evidence type="ECO:0000256" key="2">
    <source>
        <dbReference type="ARBA" id="ARBA00023002"/>
    </source>
</evidence>
<dbReference type="Gene3D" id="3.40.309.10">
    <property type="entry name" value="Aldehyde Dehydrogenase, Chain A, domain 2"/>
    <property type="match status" value="1"/>
</dbReference>
<dbReference type="AlphaFoldDB" id="A4A1E8"/>
<dbReference type="RefSeq" id="WP_002654496.1">
    <property type="nucleotide sequence ID" value="NZ_CH672377.1"/>
</dbReference>
<dbReference type="eggNOG" id="COG1012">
    <property type="taxonomic scope" value="Bacteria"/>
</dbReference>
<protein>
    <submittedName>
        <fullName evidence="7">Aldehyde dehydrogenase</fullName>
    </submittedName>
</protein>
<keyword evidence="1" id="KW-0056">Arginine metabolism</keyword>
<dbReference type="STRING" id="314230.DSM3645_04510"/>
<dbReference type="GO" id="GO:0043824">
    <property type="term" value="F:succinylglutamate-semialdehyde dehydrogenase activity"/>
    <property type="evidence" value="ECO:0007669"/>
    <property type="project" value="InterPro"/>
</dbReference>
<dbReference type="InterPro" id="IPR016163">
    <property type="entry name" value="Ald_DH_C"/>
</dbReference>
<keyword evidence="2 5" id="KW-0560">Oxidoreductase</keyword>
<dbReference type="CDD" id="cd07095">
    <property type="entry name" value="ALDH_SGSD_AstD"/>
    <property type="match status" value="1"/>
</dbReference>
<dbReference type="InterPro" id="IPR029510">
    <property type="entry name" value="Ald_DH_CS_GLU"/>
</dbReference>
<comment type="caution">
    <text evidence="7">The sequence shown here is derived from an EMBL/GenBank/DDBJ whole genome shotgun (WGS) entry which is preliminary data.</text>
</comment>
<sequence length="477" mass="51182">MLQIDGQWREGSGEPFTSLNPATEQVVWKGNAANSADVDDAFLAAVEAQIPWSALPWEERATSLRAFAGAVRANRDAMTQAISAEVGKPLWDAATEVDAVAAKIEVTINAQQRRRPEETLDLNGRIGRTWYRPLGVVAVYGPFNFPAHIANGQIVPALLAGNSVLFKPSELTPQVAELTTKLWNEAGLPPGVFNLLQGGAATGRLIAEHADLRGLFFTGSLTTGLKLRETLVHRPEVLLALELGGNNPLVVLEPDQNLSMLNQVIQSAFLTSGQRCTCVRRLILVGESAAFLQQLQEKTSQIAVGAADANPEPFMGPLIHAAAAERILSQQQRLVAGGAVPILESRRMPSGPAFLSPGLIDVTTCGSRSDEEMFGPLLQVIRVDDFSAAIREANQTRFGLVAGLLGGGHDDFQRFRRQVNAGLVNWNLPTTGASGRLPFGGMGQSGNYRPAGYFATDFCNIPVAGLEPATPPERNDR</sequence>
<feature type="domain" description="Aldehyde dehydrogenase" evidence="6">
    <location>
        <begin position="8"/>
        <end position="454"/>
    </location>
</feature>
<dbReference type="HOGENOM" id="CLU_005391_1_0_0"/>
<dbReference type="InterPro" id="IPR016161">
    <property type="entry name" value="Ald_DH/histidinol_DH"/>
</dbReference>
<dbReference type="InterPro" id="IPR016162">
    <property type="entry name" value="Ald_DH_N"/>
</dbReference>
<comment type="similarity">
    <text evidence="5">Belongs to the aldehyde dehydrogenase family.</text>
</comment>
<evidence type="ECO:0000256" key="5">
    <source>
        <dbReference type="RuleBase" id="RU003345"/>
    </source>
</evidence>
<dbReference type="FunFam" id="3.40.605.10:FF:000010">
    <property type="entry name" value="N-succinylglutamate 5-semialdehyde dehydrogenase"/>
    <property type="match status" value="1"/>
</dbReference>
<evidence type="ECO:0000256" key="1">
    <source>
        <dbReference type="ARBA" id="ARBA00022503"/>
    </source>
</evidence>
<evidence type="ECO:0000313" key="8">
    <source>
        <dbReference type="Proteomes" id="UP000004358"/>
    </source>
</evidence>
<dbReference type="SUPFAM" id="SSF53720">
    <property type="entry name" value="ALDH-like"/>
    <property type="match status" value="1"/>
</dbReference>
<name>A4A1E8_9BACT</name>
<dbReference type="PROSITE" id="PS00687">
    <property type="entry name" value="ALDEHYDE_DEHYDR_GLU"/>
    <property type="match status" value="1"/>
</dbReference>
<dbReference type="Pfam" id="PF00171">
    <property type="entry name" value="Aldedh"/>
    <property type="match status" value="1"/>
</dbReference>
<reference evidence="7 8" key="1">
    <citation type="submission" date="2006-02" db="EMBL/GenBank/DDBJ databases">
        <authorList>
            <person name="Amann R."/>
            <person name="Ferriera S."/>
            <person name="Johnson J."/>
            <person name="Kravitz S."/>
            <person name="Halpern A."/>
            <person name="Remington K."/>
            <person name="Beeson K."/>
            <person name="Tran B."/>
            <person name="Rogers Y.-H."/>
            <person name="Friedman R."/>
            <person name="Venter J.C."/>
        </authorList>
    </citation>
    <scope>NUCLEOTIDE SEQUENCE [LARGE SCALE GENOMIC DNA]</scope>
    <source>
        <strain evidence="7 8">DSM 3645</strain>
    </source>
</reference>
<proteinExistence type="inferred from homology"/>
<dbReference type="Proteomes" id="UP000004358">
    <property type="component" value="Unassembled WGS sequence"/>
</dbReference>
<evidence type="ECO:0000313" key="7">
    <source>
        <dbReference type="EMBL" id="EAQ77397.1"/>
    </source>
</evidence>
<accession>A4A1E8</accession>
<dbReference type="GO" id="GO:0006527">
    <property type="term" value="P:L-arginine catabolic process"/>
    <property type="evidence" value="ECO:0007669"/>
    <property type="project" value="InterPro"/>
</dbReference>
<dbReference type="PROSITE" id="PS00070">
    <property type="entry name" value="ALDEHYDE_DEHYDR_CYS"/>
    <property type="match status" value="1"/>
</dbReference>
<dbReference type="InterPro" id="IPR015590">
    <property type="entry name" value="Aldehyde_DH_dom"/>
</dbReference>
<dbReference type="InterPro" id="IPR016160">
    <property type="entry name" value="Ald_DH_CS_CYS"/>
</dbReference>
<evidence type="ECO:0000256" key="4">
    <source>
        <dbReference type="PROSITE-ProRule" id="PRU10007"/>
    </source>
</evidence>
<dbReference type="EMBL" id="AANZ01000034">
    <property type="protein sequence ID" value="EAQ77397.1"/>
    <property type="molecule type" value="Genomic_DNA"/>
</dbReference>
<dbReference type="Gene3D" id="3.40.605.10">
    <property type="entry name" value="Aldehyde Dehydrogenase, Chain A, domain 1"/>
    <property type="match status" value="1"/>
</dbReference>
<dbReference type="OrthoDB" id="4503395at2"/>
<dbReference type="InterPro" id="IPR017649">
    <property type="entry name" value="SuccinylGlu_semiald_DH_AstD"/>
</dbReference>
<organism evidence="7 8">
    <name type="scientific">Blastopirellula marina DSM 3645</name>
    <dbReference type="NCBI Taxonomy" id="314230"/>
    <lineage>
        <taxon>Bacteria</taxon>
        <taxon>Pseudomonadati</taxon>
        <taxon>Planctomycetota</taxon>
        <taxon>Planctomycetia</taxon>
        <taxon>Pirellulales</taxon>
        <taxon>Pirellulaceae</taxon>
        <taxon>Blastopirellula</taxon>
    </lineage>
</organism>
<dbReference type="PANTHER" id="PTHR11699">
    <property type="entry name" value="ALDEHYDE DEHYDROGENASE-RELATED"/>
    <property type="match status" value="1"/>
</dbReference>
<evidence type="ECO:0000256" key="3">
    <source>
        <dbReference type="ARBA" id="ARBA00023027"/>
    </source>
</evidence>